<gene>
    <name evidence="1" type="ORF">PoB_001250000</name>
</gene>
<protein>
    <submittedName>
        <fullName evidence="1">Uncharacterized protein</fullName>
    </submittedName>
</protein>
<name>A0AAV3YT84_9GAST</name>
<organism evidence="1 2">
    <name type="scientific">Plakobranchus ocellatus</name>
    <dbReference type="NCBI Taxonomy" id="259542"/>
    <lineage>
        <taxon>Eukaryota</taxon>
        <taxon>Metazoa</taxon>
        <taxon>Spiralia</taxon>
        <taxon>Lophotrochozoa</taxon>
        <taxon>Mollusca</taxon>
        <taxon>Gastropoda</taxon>
        <taxon>Heterobranchia</taxon>
        <taxon>Euthyneura</taxon>
        <taxon>Panpulmonata</taxon>
        <taxon>Sacoglossa</taxon>
        <taxon>Placobranchoidea</taxon>
        <taxon>Plakobranchidae</taxon>
        <taxon>Plakobranchus</taxon>
    </lineage>
</organism>
<dbReference type="EMBL" id="BLXT01001485">
    <property type="protein sequence ID" value="GFN85994.1"/>
    <property type="molecule type" value="Genomic_DNA"/>
</dbReference>
<accession>A0AAV3YT84</accession>
<proteinExistence type="predicted"/>
<reference evidence="1 2" key="1">
    <citation type="journal article" date="2021" name="Elife">
        <title>Chloroplast acquisition without the gene transfer in kleptoplastic sea slugs, Plakobranchus ocellatus.</title>
        <authorList>
            <person name="Maeda T."/>
            <person name="Takahashi S."/>
            <person name="Yoshida T."/>
            <person name="Shimamura S."/>
            <person name="Takaki Y."/>
            <person name="Nagai Y."/>
            <person name="Toyoda A."/>
            <person name="Suzuki Y."/>
            <person name="Arimoto A."/>
            <person name="Ishii H."/>
            <person name="Satoh N."/>
            <person name="Nishiyama T."/>
            <person name="Hasebe M."/>
            <person name="Maruyama T."/>
            <person name="Minagawa J."/>
            <person name="Obokata J."/>
            <person name="Shigenobu S."/>
        </authorList>
    </citation>
    <scope>NUCLEOTIDE SEQUENCE [LARGE SCALE GENOMIC DNA]</scope>
</reference>
<dbReference type="Proteomes" id="UP000735302">
    <property type="component" value="Unassembled WGS sequence"/>
</dbReference>
<evidence type="ECO:0000313" key="2">
    <source>
        <dbReference type="Proteomes" id="UP000735302"/>
    </source>
</evidence>
<keyword evidence="2" id="KW-1185">Reference proteome</keyword>
<comment type="caution">
    <text evidence="1">The sequence shown here is derived from an EMBL/GenBank/DDBJ whole genome shotgun (WGS) entry which is preliminary data.</text>
</comment>
<evidence type="ECO:0000313" key="1">
    <source>
        <dbReference type="EMBL" id="GFN85994.1"/>
    </source>
</evidence>
<sequence length="141" mass="16497">MTVDTGDKNKINHFCIHPHPCSNHEAHGCDPSKKERCSFCCKTLDDCKKRRETLFSSKFTKFGYIRQPYVQFYDCGFNISNSNKQPDPIKTLYIRQPYIQFYDSGFNISNSNKQPDPIRRCKRSWGRGDNCFYSALDTKTQ</sequence>
<dbReference type="AlphaFoldDB" id="A0AAV3YT84"/>